<accession>A0A4Y7R504</accession>
<comment type="caution">
    <text evidence="2">The sequence shown here is derived from an EMBL/GenBank/DDBJ whole genome shotgun (WGS) entry which is preliminary data.</text>
</comment>
<keyword evidence="1" id="KW-0732">Signal</keyword>
<evidence type="ECO:0000313" key="2">
    <source>
        <dbReference type="EMBL" id="TEB03977.1"/>
    </source>
</evidence>
<feature type="chain" id="PRO_5021194534" evidence="1">
    <location>
        <begin position="24"/>
        <end position="188"/>
    </location>
</feature>
<proteinExistence type="predicted"/>
<dbReference type="Proteomes" id="UP000298030">
    <property type="component" value="Unassembled WGS sequence"/>
</dbReference>
<sequence>MNTLNRLGLVCVCVCILPRYSLAMSDRHATKMDPEIPRTFRIFVRTFGPKMSAMPDFYAPIWAPSEAMSDFYADRSRLGGGRPLEANSEMNCDLLATSLSCSLLSPVASKLCLVKCPGRPSPSWPTGSSFSMVTLCPASSLLFSTISGHQDALYESVKVLKFLMASKDGGKARLAPVGGGESESEAAE</sequence>
<evidence type="ECO:0000256" key="1">
    <source>
        <dbReference type="SAM" id="SignalP"/>
    </source>
</evidence>
<protein>
    <submittedName>
        <fullName evidence="2">Uncharacterized protein</fullName>
    </submittedName>
</protein>
<organism evidence="2 3">
    <name type="scientific">Coprinellus micaceus</name>
    <name type="common">Glistening ink-cap mushroom</name>
    <name type="synonym">Coprinus micaceus</name>
    <dbReference type="NCBI Taxonomy" id="71717"/>
    <lineage>
        <taxon>Eukaryota</taxon>
        <taxon>Fungi</taxon>
        <taxon>Dikarya</taxon>
        <taxon>Basidiomycota</taxon>
        <taxon>Agaricomycotina</taxon>
        <taxon>Agaricomycetes</taxon>
        <taxon>Agaricomycetidae</taxon>
        <taxon>Agaricales</taxon>
        <taxon>Agaricineae</taxon>
        <taxon>Psathyrellaceae</taxon>
        <taxon>Coprinellus</taxon>
    </lineage>
</organism>
<reference evidence="2 3" key="1">
    <citation type="journal article" date="2019" name="Nat. Ecol. Evol.">
        <title>Megaphylogeny resolves global patterns of mushroom evolution.</title>
        <authorList>
            <person name="Varga T."/>
            <person name="Krizsan K."/>
            <person name="Foldi C."/>
            <person name="Dima B."/>
            <person name="Sanchez-Garcia M."/>
            <person name="Sanchez-Ramirez S."/>
            <person name="Szollosi G.J."/>
            <person name="Szarkandi J.G."/>
            <person name="Papp V."/>
            <person name="Albert L."/>
            <person name="Andreopoulos W."/>
            <person name="Angelini C."/>
            <person name="Antonin V."/>
            <person name="Barry K.W."/>
            <person name="Bougher N.L."/>
            <person name="Buchanan P."/>
            <person name="Buyck B."/>
            <person name="Bense V."/>
            <person name="Catcheside P."/>
            <person name="Chovatia M."/>
            <person name="Cooper J."/>
            <person name="Damon W."/>
            <person name="Desjardin D."/>
            <person name="Finy P."/>
            <person name="Geml J."/>
            <person name="Haridas S."/>
            <person name="Hughes K."/>
            <person name="Justo A."/>
            <person name="Karasinski D."/>
            <person name="Kautmanova I."/>
            <person name="Kiss B."/>
            <person name="Kocsube S."/>
            <person name="Kotiranta H."/>
            <person name="LaButti K.M."/>
            <person name="Lechner B.E."/>
            <person name="Liimatainen K."/>
            <person name="Lipzen A."/>
            <person name="Lukacs Z."/>
            <person name="Mihaltcheva S."/>
            <person name="Morgado L.N."/>
            <person name="Niskanen T."/>
            <person name="Noordeloos M.E."/>
            <person name="Ohm R.A."/>
            <person name="Ortiz-Santana B."/>
            <person name="Ovrebo C."/>
            <person name="Racz N."/>
            <person name="Riley R."/>
            <person name="Savchenko A."/>
            <person name="Shiryaev A."/>
            <person name="Soop K."/>
            <person name="Spirin V."/>
            <person name="Szebenyi C."/>
            <person name="Tomsovsky M."/>
            <person name="Tulloss R.E."/>
            <person name="Uehling J."/>
            <person name="Grigoriev I.V."/>
            <person name="Vagvolgyi C."/>
            <person name="Papp T."/>
            <person name="Martin F.M."/>
            <person name="Miettinen O."/>
            <person name="Hibbett D.S."/>
            <person name="Nagy L.G."/>
        </authorList>
    </citation>
    <scope>NUCLEOTIDE SEQUENCE [LARGE SCALE GENOMIC DNA]</scope>
    <source>
        <strain evidence="2 3">FP101781</strain>
    </source>
</reference>
<gene>
    <name evidence="2" type="ORF">FA13DRAFT_1909649</name>
</gene>
<dbReference type="AlphaFoldDB" id="A0A4Y7R504"/>
<keyword evidence="3" id="KW-1185">Reference proteome</keyword>
<name>A0A4Y7R504_COPMI</name>
<feature type="signal peptide" evidence="1">
    <location>
        <begin position="1"/>
        <end position="23"/>
    </location>
</feature>
<evidence type="ECO:0000313" key="3">
    <source>
        <dbReference type="Proteomes" id="UP000298030"/>
    </source>
</evidence>
<dbReference type="EMBL" id="QPFP01000680">
    <property type="protein sequence ID" value="TEB03977.1"/>
    <property type="molecule type" value="Genomic_DNA"/>
</dbReference>